<gene>
    <name evidence="1" type="ORF">MLD38_021844</name>
</gene>
<proteinExistence type="predicted"/>
<reference evidence="2" key="1">
    <citation type="journal article" date="2023" name="Front. Plant Sci.">
        <title>Chromosomal-level genome assembly of Melastoma candidum provides insights into trichome evolution.</title>
        <authorList>
            <person name="Zhong Y."/>
            <person name="Wu W."/>
            <person name="Sun C."/>
            <person name="Zou P."/>
            <person name="Liu Y."/>
            <person name="Dai S."/>
            <person name="Zhou R."/>
        </authorList>
    </citation>
    <scope>NUCLEOTIDE SEQUENCE [LARGE SCALE GENOMIC DNA]</scope>
</reference>
<organism evidence="1 2">
    <name type="scientific">Melastoma candidum</name>
    <dbReference type="NCBI Taxonomy" id="119954"/>
    <lineage>
        <taxon>Eukaryota</taxon>
        <taxon>Viridiplantae</taxon>
        <taxon>Streptophyta</taxon>
        <taxon>Embryophyta</taxon>
        <taxon>Tracheophyta</taxon>
        <taxon>Spermatophyta</taxon>
        <taxon>Magnoliopsida</taxon>
        <taxon>eudicotyledons</taxon>
        <taxon>Gunneridae</taxon>
        <taxon>Pentapetalae</taxon>
        <taxon>rosids</taxon>
        <taxon>malvids</taxon>
        <taxon>Myrtales</taxon>
        <taxon>Melastomataceae</taxon>
        <taxon>Melastomatoideae</taxon>
        <taxon>Melastomateae</taxon>
        <taxon>Melastoma</taxon>
    </lineage>
</organism>
<evidence type="ECO:0000313" key="2">
    <source>
        <dbReference type="Proteomes" id="UP001057402"/>
    </source>
</evidence>
<dbReference type="EMBL" id="CM042885">
    <property type="protein sequence ID" value="KAI4365905.1"/>
    <property type="molecule type" value="Genomic_DNA"/>
</dbReference>
<accession>A0ACB9QHE7</accession>
<keyword evidence="2" id="KW-1185">Reference proteome</keyword>
<protein>
    <submittedName>
        <fullName evidence="1">Uncharacterized protein</fullName>
    </submittedName>
</protein>
<sequence>MWTVMLGVMVIPVLGWFLWWWNELRYAIPAKMRCTASGSKLPPGHMGLPFIGEMFSFFWYFKVIRRPDEYIDSLRRKYGDGVGMFRTHLFGRPSIITCFPMVNKFVLQSDDAKFGPGWPTPELVGRTSLIMVQGAEHQRVRAFVVNAINKPDALRRITLLVQPRIVAALQSWAAKGRIIAYKEAKKVTFENIGKLFAGTEPGPELEELQQMFGDVVKGVRALPLNIPGTAYRHALKCRKKLEKIFEERVMMKKKTQQEGTEIDLLDGLMQVKDEEGNKLSDREVVDNIVSLVLGGFESTTLSIMWAIYYLAEYPKVLEKLREECMAIGKSRNGEFITSEDVKNMKYTGKVIEETIRLANIAFIVFRNVKDDIDYKGYRIPKNWNVIVWLRYLHTNPEYFDDPMCFNPDRWDKMVQPGTYQVFGGGARVCAGNMLVRYQLAILLYHLSIGYR</sequence>
<dbReference type="Proteomes" id="UP001057402">
    <property type="component" value="Chromosome 6"/>
</dbReference>
<evidence type="ECO:0000313" key="1">
    <source>
        <dbReference type="EMBL" id="KAI4365905.1"/>
    </source>
</evidence>
<name>A0ACB9QHE7_9MYRT</name>
<comment type="caution">
    <text evidence="1">The sequence shown here is derived from an EMBL/GenBank/DDBJ whole genome shotgun (WGS) entry which is preliminary data.</text>
</comment>